<protein>
    <submittedName>
        <fullName evidence="3">Oxidoreductase YrpG</fullName>
    </submittedName>
    <submittedName>
        <fullName evidence="4">Predicted oxidoreductase</fullName>
    </submittedName>
</protein>
<dbReference type="PANTHER" id="PTHR43364">
    <property type="entry name" value="NADH-SPECIFIC METHYLGLYOXAL REDUCTASE-RELATED"/>
    <property type="match status" value="1"/>
</dbReference>
<organism evidence="4 6">
    <name type="scientific">Methylobacterium phyllosphaerae</name>
    <dbReference type="NCBI Taxonomy" id="418223"/>
    <lineage>
        <taxon>Bacteria</taxon>
        <taxon>Pseudomonadati</taxon>
        <taxon>Pseudomonadota</taxon>
        <taxon>Alphaproteobacteria</taxon>
        <taxon>Hyphomicrobiales</taxon>
        <taxon>Methylobacteriaceae</taxon>
        <taxon>Methylobacterium</taxon>
    </lineage>
</organism>
<dbReference type="KEGG" id="mphy:MCBMB27_03681"/>
<dbReference type="Gene3D" id="3.20.20.100">
    <property type="entry name" value="NADP-dependent oxidoreductase domain"/>
    <property type="match status" value="1"/>
</dbReference>
<dbReference type="EMBL" id="FOPK01000019">
    <property type="protein sequence ID" value="SFH30057.1"/>
    <property type="molecule type" value="Genomic_DNA"/>
</dbReference>
<keyword evidence="1" id="KW-0560">Oxidoreductase</keyword>
<dbReference type="GO" id="GO:0005829">
    <property type="term" value="C:cytosol"/>
    <property type="evidence" value="ECO:0007669"/>
    <property type="project" value="TreeGrafter"/>
</dbReference>
<reference evidence="3 5" key="1">
    <citation type="submission" date="2016-04" db="EMBL/GenBank/DDBJ databases">
        <title>Complete genome sequencing and analysis of CBMB27, Methylobacterium phyllosphaerae isolated from leaf tissues of rice (Oryza sativa L.).</title>
        <authorList>
            <person name="Lee Y."/>
            <person name="Hwangbo K."/>
            <person name="Chung H."/>
            <person name="Yoo J."/>
            <person name="Kim K.Y."/>
            <person name="Sa T.M."/>
            <person name="Um Y."/>
            <person name="Madhaiyan M."/>
        </authorList>
    </citation>
    <scope>NUCLEOTIDE SEQUENCE [LARGE SCALE GENOMIC DNA]</scope>
    <source>
        <strain evidence="3 5">CBMB27</strain>
    </source>
</reference>
<dbReference type="InterPro" id="IPR023210">
    <property type="entry name" value="NADP_OxRdtase_dom"/>
</dbReference>
<dbReference type="SUPFAM" id="SSF51430">
    <property type="entry name" value="NAD(P)-linked oxidoreductase"/>
    <property type="match status" value="1"/>
</dbReference>
<dbReference type="AlphaFoldDB" id="A0AAE8HUT9"/>
<dbReference type="InterPro" id="IPR050523">
    <property type="entry name" value="AKR_Detox_Biosynth"/>
</dbReference>
<gene>
    <name evidence="3" type="ORF">MCBMB27_03681</name>
    <name evidence="4" type="ORF">SAMN05192567_119104</name>
</gene>
<feature type="domain" description="NADP-dependent oxidoreductase" evidence="2">
    <location>
        <begin position="15"/>
        <end position="317"/>
    </location>
</feature>
<evidence type="ECO:0000259" key="2">
    <source>
        <dbReference type="Pfam" id="PF00248"/>
    </source>
</evidence>
<dbReference type="InterPro" id="IPR036812">
    <property type="entry name" value="NAD(P)_OxRdtase_dom_sf"/>
</dbReference>
<keyword evidence="5" id="KW-1185">Reference proteome</keyword>
<evidence type="ECO:0000256" key="1">
    <source>
        <dbReference type="ARBA" id="ARBA00023002"/>
    </source>
</evidence>
<sequence length="347" mass="37113">MYQKKLGSTGLFVSELCLGTMTFGGGAGMWRQIGALDQTEAGRLVGRALDAGINFIDTADVYAEGLSEQITGQALRDLKVPRDSVVVATKGYGPMGPGANAKGASRLHLIDACKASLKRLQLDHIDLYQVHGFDPATPIEEQVRALDILVQHGHVRYVGVSNWAAWQIVKALGISARAGLARFETLQAYYSIAGRDLEREIVPMLRSEGLGLLVWSPLAGGLLSGKYAGGAGEGRRASFDFPPVDRPRADACIDAMRQVAEARGVSVAQVALAWLLHRKAVTSVIVGAKRLDQLADNIAATELSLSDAELDALDAVSALPPEYPGWMFERQGARAQQLAESGRPGVR</sequence>
<dbReference type="RefSeq" id="WP_075380970.1">
    <property type="nucleotide sequence ID" value="NZ_CP015367.1"/>
</dbReference>
<evidence type="ECO:0000313" key="6">
    <source>
        <dbReference type="Proteomes" id="UP000199140"/>
    </source>
</evidence>
<dbReference type="CDD" id="cd19091">
    <property type="entry name" value="AKR_PsAKR"/>
    <property type="match status" value="1"/>
</dbReference>
<dbReference type="Proteomes" id="UP000199140">
    <property type="component" value="Unassembled WGS sequence"/>
</dbReference>
<evidence type="ECO:0000313" key="3">
    <source>
        <dbReference type="EMBL" id="APT32972.1"/>
    </source>
</evidence>
<evidence type="ECO:0000313" key="4">
    <source>
        <dbReference type="EMBL" id="SFH30057.1"/>
    </source>
</evidence>
<dbReference type="EMBL" id="CP015367">
    <property type="protein sequence ID" value="APT32972.1"/>
    <property type="molecule type" value="Genomic_DNA"/>
</dbReference>
<dbReference type="Proteomes" id="UP000185487">
    <property type="component" value="Chromosome"/>
</dbReference>
<dbReference type="PANTHER" id="PTHR43364:SF18">
    <property type="entry name" value="OXIDOREDUCTASE"/>
    <property type="match status" value="1"/>
</dbReference>
<dbReference type="Pfam" id="PF00248">
    <property type="entry name" value="Aldo_ket_red"/>
    <property type="match status" value="1"/>
</dbReference>
<reference evidence="4 6" key="2">
    <citation type="submission" date="2016-10" db="EMBL/GenBank/DDBJ databases">
        <authorList>
            <person name="Varghese N."/>
            <person name="Submissions S."/>
        </authorList>
    </citation>
    <scope>NUCLEOTIDE SEQUENCE [LARGE SCALE GENOMIC DNA]</scope>
    <source>
        <strain evidence="4 6">CBMB27</strain>
    </source>
</reference>
<dbReference type="FunFam" id="3.20.20.100:FF:000004">
    <property type="entry name" value="Oxidoreductase, aldo/keto reductase"/>
    <property type="match status" value="1"/>
</dbReference>
<name>A0AAE8HUT9_9HYPH</name>
<evidence type="ECO:0000313" key="5">
    <source>
        <dbReference type="Proteomes" id="UP000185487"/>
    </source>
</evidence>
<dbReference type="GO" id="GO:0016491">
    <property type="term" value="F:oxidoreductase activity"/>
    <property type="evidence" value="ECO:0007669"/>
    <property type="project" value="UniProtKB-KW"/>
</dbReference>
<accession>A0AAE8HUT9</accession>
<proteinExistence type="predicted"/>